<evidence type="ECO:0000256" key="13">
    <source>
        <dbReference type="ARBA" id="ARBA00023295"/>
    </source>
</evidence>
<dbReference type="EC" id="3.2.1.4" evidence="4"/>
<accession>A0AAD4I6J8</accession>
<evidence type="ECO:0000313" key="19">
    <source>
        <dbReference type="Proteomes" id="UP001197093"/>
    </source>
</evidence>
<dbReference type="Gene3D" id="3.50.50.60">
    <property type="entry name" value="FAD/NAD(P)-binding domain"/>
    <property type="match status" value="2"/>
</dbReference>
<gene>
    <name evidence="18" type="ORF">NEMBOFW57_004283</name>
</gene>
<organism evidence="18 19">
    <name type="scientific">Staphylotrichum longicolle</name>
    <dbReference type="NCBI Taxonomy" id="669026"/>
    <lineage>
        <taxon>Eukaryota</taxon>
        <taxon>Fungi</taxon>
        <taxon>Dikarya</taxon>
        <taxon>Ascomycota</taxon>
        <taxon>Pezizomycotina</taxon>
        <taxon>Sordariomycetes</taxon>
        <taxon>Sordariomycetidae</taxon>
        <taxon>Sordariales</taxon>
        <taxon>Chaetomiaceae</taxon>
        <taxon>Staphylotrichum</taxon>
    </lineage>
</organism>
<evidence type="ECO:0000256" key="7">
    <source>
        <dbReference type="ARBA" id="ARBA00022801"/>
    </source>
</evidence>
<evidence type="ECO:0000313" key="18">
    <source>
        <dbReference type="EMBL" id="KAG7294213.1"/>
    </source>
</evidence>
<proteinExistence type="inferred from homology"/>
<dbReference type="Pfam" id="PF00743">
    <property type="entry name" value="FMO-like"/>
    <property type="match status" value="1"/>
</dbReference>
<dbReference type="Proteomes" id="UP001197093">
    <property type="component" value="Unassembled WGS sequence"/>
</dbReference>
<reference evidence="18" key="1">
    <citation type="submission" date="2023-02" db="EMBL/GenBank/DDBJ databases">
        <authorList>
            <person name="Palmer J.M."/>
        </authorList>
    </citation>
    <scope>NUCLEOTIDE SEQUENCE</scope>
    <source>
        <strain evidence="18">FW57</strain>
    </source>
</reference>
<keyword evidence="19" id="KW-1185">Reference proteome</keyword>
<keyword evidence="5" id="KW-0285">Flavoprotein</keyword>
<dbReference type="EMBL" id="JAHCVI010000001">
    <property type="protein sequence ID" value="KAG7294213.1"/>
    <property type="molecule type" value="Genomic_DNA"/>
</dbReference>
<keyword evidence="10" id="KW-0560">Oxidoreductase</keyword>
<evidence type="ECO:0000256" key="11">
    <source>
        <dbReference type="ARBA" id="ARBA00023277"/>
    </source>
</evidence>
<evidence type="ECO:0000256" key="8">
    <source>
        <dbReference type="ARBA" id="ARBA00022827"/>
    </source>
</evidence>
<evidence type="ECO:0000256" key="10">
    <source>
        <dbReference type="ARBA" id="ARBA00023002"/>
    </source>
</evidence>
<evidence type="ECO:0000259" key="17">
    <source>
        <dbReference type="Pfam" id="PF00150"/>
    </source>
</evidence>
<evidence type="ECO:0000256" key="3">
    <source>
        <dbReference type="ARBA" id="ARBA00010139"/>
    </source>
</evidence>
<evidence type="ECO:0000256" key="9">
    <source>
        <dbReference type="ARBA" id="ARBA00023001"/>
    </source>
</evidence>
<evidence type="ECO:0000256" key="6">
    <source>
        <dbReference type="ARBA" id="ARBA00022729"/>
    </source>
</evidence>
<keyword evidence="6" id="KW-0732">Signal</keyword>
<comment type="similarity">
    <text evidence="2">Belongs to the glycosyl hydrolase 5 (cellulase A) family.</text>
</comment>
<evidence type="ECO:0000256" key="14">
    <source>
        <dbReference type="ARBA" id="ARBA00023326"/>
    </source>
</evidence>
<keyword evidence="11" id="KW-0119">Carbohydrate metabolism</keyword>
<comment type="similarity">
    <text evidence="3">Belongs to the FAD-binding monooxygenase family.</text>
</comment>
<evidence type="ECO:0000256" key="5">
    <source>
        <dbReference type="ARBA" id="ARBA00022630"/>
    </source>
</evidence>
<keyword evidence="9" id="KW-0136">Cellulose degradation</keyword>
<sequence length="865" mass="96722">MARSKEVVIIGGGISGLGMAIQLKRLLGHDNFTIYEKSDNIGGTWWHNRYPACACDIPSHFYSYSFALNPDWTTMYPGRDELHRYFMSVAEKYDILPHCQFNTMCLGLQWDSARSLWICTFENVQTGERFTREAPVVVSAIGTLDRPFIPQIEGSESFQGKIFHSARWDDTLEVKNKNIVVLGNGASATQFVPELVKEVAPKGKVVQLVKSAHWWTKRGNPTYSSAFKLAMRYIPLAARMYRVLLAWELEKVFYSFLMTKDGARMRQKIRDTTNSYIENDAPPQYRDILRPDYEPGCKRRVNTATYLAALHSPNMHLAKDNVIKIGPRHVETASGATYPADSIIFATGFMTQKWLHPIEVKGENGRDLHEVWDATGGAEAYKGTVVTGFPNFFIMYGPNAATGQHSVIFHSECQINYACRLLRPVLVGGHPATSIMVKPEAQRRDLAWVHGKLKDLVFNSGCQSWWMDPKTRKNTFIYPDPMFLYWLRTIFPRWSDFEVRRVETPRAPVYKIFASTLLSLGTTTTSTTATTSTPANSGKTRFAGVNIAGFDFGCTTDGNCNTAKIWPPVKNFPPDYNHPDGAGQMQHFYKDDHMNIFRLPVGWQYLVNNNLGGNLDSTNMGYYDQLVQACLNTGAYCIIDVHNYARWNGAIIGQGGPTNDQFVSVWKQLATKYASQSRIWFGIMNEPHDVPSITTWAATVQAVVTAIRNAGATSQFISLPGNGWQSAGTFISDGSAAALSTVKNPDGSTTNLIFDVHKYLDSDNSGTHTECVKNNIDEAFAPLATWLRQNKRQAILTETGGGNTASCQTYMCQQIAYLNQNSDVYLGYVGWAAGSFDNTYELVETPTWNGNSFTDTALVKSCLAR</sequence>
<dbReference type="InterPro" id="IPR051209">
    <property type="entry name" value="FAD-bind_Monooxygenase_sf"/>
</dbReference>
<feature type="domain" description="Glycoside hydrolase family 5" evidence="17">
    <location>
        <begin position="578"/>
        <end position="833"/>
    </location>
</feature>
<dbReference type="Pfam" id="PF00150">
    <property type="entry name" value="Cellulase"/>
    <property type="match status" value="1"/>
</dbReference>
<dbReference type="GO" id="GO:0004499">
    <property type="term" value="F:N,N-dimethylaniline monooxygenase activity"/>
    <property type="evidence" value="ECO:0007669"/>
    <property type="project" value="InterPro"/>
</dbReference>
<keyword evidence="8" id="KW-0274">FAD</keyword>
<evidence type="ECO:0000256" key="1">
    <source>
        <dbReference type="ARBA" id="ARBA00000966"/>
    </source>
</evidence>
<dbReference type="PANTHER" id="PTHR42877">
    <property type="entry name" value="L-ORNITHINE N(5)-MONOOXYGENASE-RELATED"/>
    <property type="match status" value="1"/>
</dbReference>
<dbReference type="GO" id="GO:0050660">
    <property type="term" value="F:flavin adenine dinucleotide binding"/>
    <property type="evidence" value="ECO:0007669"/>
    <property type="project" value="InterPro"/>
</dbReference>
<dbReference type="InterPro" id="IPR017853">
    <property type="entry name" value="GH"/>
</dbReference>
<dbReference type="InterPro" id="IPR020946">
    <property type="entry name" value="Flavin_mOase-like"/>
</dbReference>
<keyword evidence="7" id="KW-0378">Hydrolase</keyword>
<evidence type="ECO:0000256" key="4">
    <source>
        <dbReference type="ARBA" id="ARBA00012601"/>
    </source>
</evidence>
<dbReference type="GO" id="GO:0050661">
    <property type="term" value="F:NADP binding"/>
    <property type="evidence" value="ECO:0007669"/>
    <property type="project" value="InterPro"/>
</dbReference>
<protein>
    <recommendedName>
        <fullName evidence="16">Endoglucanase EG-II</fullName>
        <ecNumber evidence="4">3.2.1.4</ecNumber>
    </recommendedName>
</protein>
<evidence type="ECO:0000256" key="15">
    <source>
        <dbReference type="ARBA" id="ARBA00059691"/>
    </source>
</evidence>
<dbReference type="PROSITE" id="PS00659">
    <property type="entry name" value="GLYCOSYL_HYDROL_F5"/>
    <property type="match status" value="1"/>
</dbReference>
<keyword evidence="13" id="KW-0326">Glycosidase</keyword>
<dbReference type="GO" id="GO:0008810">
    <property type="term" value="F:cellulase activity"/>
    <property type="evidence" value="ECO:0007669"/>
    <property type="project" value="UniProtKB-EC"/>
</dbReference>
<dbReference type="FunFam" id="3.20.20.80:FF:000124">
    <property type="entry name" value="Exported cellulase"/>
    <property type="match status" value="1"/>
</dbReference>
<name>A0AAD4I6J8_9PEZI</name>
<comment type="function">
    <text evidence="15">Endoglucanase (EG) that cleaves the internal beta-1,4-glucosidic bonds in cellulose. The degradation of cellulose involves an interplay between different cellulolytic enzymes. Hydrolysis starts with EGs, which cut internal glycosidic linkages to reduce the polymerization degree of the substrate and creates new chain ends for exocellobiohydrolases (CBHs). The CBH release the disaccharide cellobiose from the non-reducing end of the cellulose polymer chain. Finally, beta-1,4-glucosidases hydrolyze the cellobiose and other short cello-oligosaccharides into glucose units.</text>
</comment>
<dbReference type="SUPFAM" id="SSF51905">
    <property type="entry name" value="FAD/NAD(P)-binding domain"/>
    <property type="match status" value="2"/>
</dbReference>
<evidence type="ECO:0000256" key="16">
    <source>
        <dbReference type="ARBA" id="ARBA00074271"/>
    </source>
</evidence>
<dbReference type="GO" id="GO:0030245">
    <property type="term" value="P:cellulose catabolic process"/>
    <property type="evidence" value="ECO:0007669"/>
    <property type="project" value="UniProtKB-KW"/>
</dbReference>
<dbReference type="InterPro" id="IPR001547">
    <property type="entry name" value="Glyco_hydro_5"/>
</dbReference>
<dbReference type="SUPFAM" id="SSF51445">
    <property type="entry name" value="(Trans)glycosidases"/>
    <property type="match status" value="1"/>
</dbReference>
<comment type="caution">
    <text evidence="18">The sequence shown here is derived from an EMBL/GenBank/DDBJ whole genome shotgun (WGS) entry which is preliminary data.</text>
</comment>
<dbReference type="Gene3D" id="3.20.20.80">
    <property type="entry name" value="Glycosidases"/>
    <property type="match status" value="1"/>
</dbReference>
<evidence type="ECO:0000256" key="2">
    <source>
        <dbReference type="ARBA" id="ARBA00005641"/>
    </source>
</evidence>
<keyword evidence="12" id="KW-0873">Pyrrolidone carboxylic acid</keyword>
<dbReference type="AlphaFoldDB" id="A0AAD4I6J8"/>
<dbReference type="PANTHER" id="PTHR42877:SF5">
    <property type="entry name" value="L-ORNITHINE N(5)-MONOOXYGENASE-RELATED"/>
    <property type="match status" value="1"/>
</dbReference>
<keyword evidence="14" id="KW-0624">Polysaccharide degradation</keyword>
<dbReference type="InterPro" id="IPR036188">
    <property type="entry name" value="FAD/NAD-bd_sf"/>
</dbReference>
<evidence type="ECO:0000256" key="12">
    <source>
        <dbReference type="ARBA" id="ARBA00023283"/>
    </source>
</evidence>
<dbReference type="InterPro" id="IPR018087">
    <property type="entry name" value="Glyco_hydro_5_CS"/>
</dbReference>
<comment type="catalytic activity">
    <reaction evidence="1">
        <text>Endohydrolysis of (1-&gt;4)-beta-D-glucosidic linkages in cellulose, lichenin and cereal beta-D-glucans.</text>
        <dbReference type="EC" id="3.2.1.4"/>
    </reaction>
</comment>